<comment type="cofactor">
    <cofactor evidence="2">
        <name>Mg(2+)</name>
        <dbReference type="ChEBI" id="CHEBI:18420"/>
    </cofactor>
</comment>
<evidence type="ECO:0000259" key="16">
    <source>
        <dbReference type="Pfam" id="PF00408"/>
    </source>
</evidence>
<evidence type="ECO:0000256" key="5">
    <source>
        <dbReference type="ARBA" id="ARBA00010231"/>
    </source>
</evidence>
<dbReference type="EC" id="5.4.2.2" evidence="6"/>
<dbReference type="InterPro" id="IPR005844">
    <property type="entry name" value="A-D-PHexomutase_a/b/a-I"/>
</dbReference>
<evidence type="ECO:0000256" key="8">
    <source>
        <dbReference type="ARBA" id="ARBA00022553"/>
    </source>
</evidence>
<feature type="domain" description="Alpha-D-phosphohexomutase alpha/beta/alpha" evidence="17">
    <location>
        <begin position="41"/>
        <end position="180"/>
    </location>
</feature>
<evidence type="ECO:0000256" key="4">
    <source>
        <dbReference type="ARBA" id="ARBA00005189"/>
    </source>
</evidence>
<evidence type="ECO:0000259" key="19">
    <source>
        <dbReference type="Pfam" id="PF02880"/>
    </source>
</evidence>
<feature type="domain" description="Alpha-D-phosphohexomutase alpha/beta/alpha" evidence="19">
    <location>
        <begin position="325"/>
        <end position="451"/>
    </location>
</feature>
<protein>
    <recommendedName>
        <fullName evidence="12">Phosphoglucomutase</fullName>
        <ecNumber evidence="6">5.4.2.2</ecNumber>
    </recommendedName>
    <alternativeName>
        <fullName evidence="14">Alpha-phosphoglucomutase</fullName>
    </alternativeName>
    <alternativeName>
        <fullName evidence="13">Glucose phosphomutase</fullName>
    </alternativeName>
</protein>
<sequence length="578" mass="64843">MEQRIQNWLSYEKLDEELAAELRKIKDDDRELKERFHQHLAFGTGGLRGVRGAGTNRMNIYTVRRAAEGVARFLESEGAIAKEKGVAIAYDSRHHSRLYAENAALTLAAHGIRTYLFDELRPTPELSFAVRNLGAAAGIVITASHNPPEYNGFKVYAADGGQITPATAEAIQAHMEDIENELLIPVMEWEEAKAKGLLQELGEDMDEKYLSYLSGLTLFPSDFEEAKRQLRIVYTPLHGTGLKPVTAILNKMGFENVTVVPEQAEPDPQFSTVQSPNPEEKKAFTHALRLAEKINADMVMGTDPDADRVGVVVRDQTGEFQVLTGNQLGALLLYYILQRRQEMGKLPANGAMVKTIVTSELGRAIADSFGVKTFDTLTGFKFIGEKITEFEQTGSHTFLFGYEESYGYLIGGEVRDKDAVQACMMAAEMTAYYKTQNKTLYDQLVTLWERYGYFMEDLLSLTMKGIEGMEKIRAMMKQVRENLPKQLGGRMVTSVEDYLSSRKTLWVNDGNHVREDVLTLPRADVVRVHLEGGSWFAVRPSGTEPKIKFYFGVREGSLEEAKNRLDSLKQAVTEWMGI</sequence>
<comment type="pathway">
    <text evidence="3">Glycolipid metabolism; diglucosyl-diacylglycerol biosynthesis.</text>
</comment>
<organism evidence="20 21">
    <name type="scientific">Collibacillus ludicampi</name>
    <dbReference type="NCBI Taxonomy" id="2771369"/>
    <lineage>
        <taxon>Bacteria</taxon>
        <taxon>Bacillati</taxon>
        <taxon>Bacillota</taxon>
        <taxon>Bacilli</taxon>
        <taxon>Bacillales</taxon>
        <taxon>Alicyclobacillaceae</taxon>
        <taxon>Collibacillus</taxon>
    </lineage>
</organism>
<keyword evidence="7" id="KW-0313">Glucose metabolism</keyword>
<dbReference type="PANTHER" id="PTHR45745">
    <property type="entry name" value="PHOSPHOMANNOMUTASE 45A"/>
    <property type="match status" value="1"/>
</dbReference>
<keyword evidence="8" id="KW-0597">Phosphoprotein</keyword>
<accession>A0AAV4LDZ7</accession>
<dbReference type="InterPro" id="IPR005841">
    <property type="entry name" value="Alpha-D-phosphohexomutase_SF"/>
</dbReference>
<evidence type="ECO:0000256" key="13">
    <source>
        <dbReference type="ARBA" id="ARBA00041398"/>
    </source>
</evidence>
<evidence type="ECO:0000256" key="1">
    <source>
        <dbReference type="ARBA" id="ARBA00000443"/>
    </source>
</evidence>
<dbReference type="InterPro" id="IPR005846">
    <property type="entry name" value="A-D-PHexomutase_a/b/a-III"/>
</dbReference>
<keyword evidence="11" id="KW-0413">Isomerase</keyword>
<dbReference type="InterPro" id="IPR016066">
    <property type="entry name" value="A-D-PHexomutase_CS"/>
</dbReference>
<proteinExistence type="inferred from homology"/>
<name>A0AAV4LDZ7_9BACL</name>
<keyword evidence="7" id="KW-0119">Carbohydrate metabolism</keyword>
<evidence type="ECO:0000256" key="14">
    <source>
        <dbReference type="ARBA" id="ARBA00041467"/>
    </source>
</evidence>
<comment type="pathway">
    <text evidence="4">Lipid metabolism.</text>
</comment>
<dbReference type="CDD" id="cd05799">
    <property type="entry name" value="PGM2"/>
    <property type="match status" value="1"/>
</dbReference>
<evidence type="ECO:0000256" key="2">
    <source>
        <dbReference type="ARBA" id="ARBA00001946"/>
    </source>
</evidence>
<evidence type="ECO:0000256" key="7">
    <source>
        <dbReference type="ARBA" id="ARBA00022526"/>
    </source>
</evidence>
<feature type="domain" description="Alpha-D-phosphohexomutase alpha/beta/alpha" evidence="18">
    <location>
        <begin position="224"/>
        <end position="317"/>
    </location>
</feature>
<dbReference type="GO" id="GO:0004614">
    <property type="term" value="F:phosphoglucomutase activity"/>
    <property type="evidence" value="ECO:0007669"/>
    <property type="project" value="UniProtKB-EC"/>
</dbReference>
<keyword evidence="9 15" id="KW-0479">Metal-binding</keyword>
<evidence type="ECO:0000259" key="17">
    <source>
        <dbReference type="Pfam" id="PF02878"/>
    </source>
</evidence>
<evidence type="ECO:0000256" key="11">
    <source>
        <dbReference type="ARBA" id="ARBA00023235"/>
    </source>
</evidence>
<dbReference type="Proteomes" id="UP001057291">
    <property type="component" value="Unassembled WGS sequence"/>
</dbReference>
<evidence type="ECO:0000313" key="21">
    <source>
        <dbReference type="Proteomes" id="UP001057291"/>
    </source>
</evidence>
<keyword evidence="21" id="KW-1185">Reference proteome</keyword>
<dbReference type="Pfam" id="PF00408">
    <property type="entry name" value="PGM_PMM_IV"/>
    <property type="match status" value="1"/>
</dbReference>
<comment type="catalytic activity">
    <reaction evidence="1">
        <text>alpha-D-glucose 1-phosphate = alpha-D-glucose 6-phosphate</text>
        <dbReference type="Rhea" id="RHEA:23536"/>
        <dbReference type="ChEBI" id="CHEBI:58225"/>
        <dbReference type="ChEBI" id="CHEBI:58601"/>
        <dbReference type="EC" id="5.4.2.2"/>
    </reaction>
</comment>
<dbReference type="InterPro" id="IPR036900">
    <property type="entry name" value="A-D-PHexomutase_C_sf"/>
</dbReference>
<dbReference type="RefSeq" id="WP_282199200.1">
    <property type="nucleotide sequence ID" value="NZ_BOQE01000001.1"/>
</dbReference>
<evidence type="ECO:0000256" key="3">
    <source>
        <dbReference type="ARBA" id="ARBA00005164"/>
    </source>
</evidence>
<dbReference type="PANTHER" id="PTHR45745:SF1">
    <property type="entry name" value="PHOSPHOGLUCOMUTASE 2B-RELATED"/>
    <property type="match status" value="1"/>
</dbReference>
<dbReference type="SUPFAM" id="SSF55957">
    <property type="entry name" value="Phosphoglucomutase, C-terminal domain"/>
    <property type="match status" value="1"/>
</dbReference>
<evidence type="ECO:0000259" key="18">
    <source>
        <dbReference type="Pfam" id="PF02879"/>
    </source>
</evidence>
<evidence type="ECO:0000256" key="15">
    <source>
        <dbReference type="RuleBase" id="RU004326"/>
    </source>
</evidence>
<dbReference type="InterPro" id="IPR005843">
    <property type="entry name" value="A-D-PHexomutase_C"/>
</dbReference>
<evidence type="ECO:0000256" key="10">
    <source>
        <dbReference type="ARBA" id="ARBA00022842"/>
    </source>
</evidence>
<gene>
    <name evidence="20" type="primary">manB</name>
    <name evidence="20" type="ORF">DNHGIG_16060</name>
</gene>
<dbReference type="GO" id="GO:0006006">
    <property type="term" value="P:glucose metabolic process"/>
    <property type="evidence" value="ECO:0007669"/>
    <property type="project" value="UniProtKB-KW"/>
</dbReference>
<evidence type="ECO:0000256" key="12">
    <source>
        <dbReference type="ARBA" id="ARBA00039995"/>
    </source>
</evidence>
<dbReference type="SUPFAM" id="SSF53738">
    <property type="entry name" value="Phosphoglucomutase, first 3 domains"/>
    <property type="match status" value="3"/>
</dbReference>
<dbReference type="Gene3D" id="3.40.120.10">
    <property type="entry name" value="Alpha-D-Glucose-1,6-Bisphosphate, subunit A, domain 3"/>
    <property type="match status" value="3"/>
</dbReference>
<keyword evidence="10 15" id="KW-0460">Magnesium</keyword>
<dbReference type="PRINTS" id="PR00509">
    <property type="entry name" value="PGMPMM"/>
</dbReference>
<dbReference type="GO" id="GO:0006166">
    <property type="term" value="P:purine ribonucleoside salvage"/>
    <property type="evidence" value="ECO:0007669"/>
    <property type="project" value="TreeGrafter"/>
</dbReference>
<dbReference type="Pfam" id="PF02879">
    <property type="entry name" value="PGM_PMM_II"/>
    <property type="match status" value="1"/>
</dbReference>
<dbReference type="EMBL" id="BOQE01000001">
    <property type="protein sequence ID" value="GIM46057.1"/>
    <property type="molecule type" value="Genomic_DNA"/>
</dbReference>
<evidence type="ECO:0000256" key="6">
    <source>
        <dbReference type="ARBA" id="ARBA00012728"/>
    </source>
</evidence>
<dbReference type="Gene3D" id="3.30.310.50">
    <property type="entry name" value="Alpha-D-phosphohexomutase, C-terminal domain"/>
    <property type="match status" value="1"/>
</dbReference>
<dbReference type="GO" id="GO:0008973">
    <property type="term" value="F:phosphopentomutase activity"/>
    <property type="evidence" value="ECO:0007669"/>
    <property type="project" value="TreeGrafter"/>
</dbReference>
<evidence type="ECO:0000256" key="9">
    <source>
        <dbReference type="ARBA" id="ARBA00022723"/>
    </source>
</evidence>
<comment type="caution">
    <text evidence="20">The sequence shown here is derived from an EMBL/GenBank/DDBJ whole genome shotgun (WGS) entry which is preliminary data.</text>
</comment>
<comment type="similarity">
    <text evidence="5 15">Belongs to the phosphohexose mutase family.</text>
</comment>
<feature type="domain" description="Alpha-D-phosphohexomutase C-terminal" evidence="16">
    <location>
        <begin position="516"/>
        <end position="556"/>
    </location>
</feature>
<dbReference type="Pfam" id="PF02878">
    <property type="entry name" value="PGM_PMM_I"/>
    <property type="match status" value="1"/>
</dbReference>
<dbReference type="InterPro" id="IPR016055">
    <property type="entry name" value="A-D-PHexomutase_a/b/a-I/II/III"/>
</dbReference>
<dbReference type="AlphaFoldDB" id="A0AAV4LDZ7"/>
<reference evidence="20" key="1">
    <citation type="journal article" date="2023" name="Int. J. Syst. Evol. Microbiol.">
        <title>Collibacillus ludicampi gen. nov., sp. nov., a new soil bacterium of the family Alicyclobacillaceae.</title>
        <authorList>
            <person name="Jojima T."/>
            <person name="Ioku Y."/>
            <person name="Fukuta Y."/>
            <person name="Shirasaka N."/>
            <person name="Matsumura Y."/>
            <person name="Mori M."/>
        </authorList>
    </citation>
    <scope>NUCLEOTIDE SEQUENCE</scope>
    <source>
        <strain evidence="20">TP075</strain>
    </source>
</reference>
<dbReference type="PROSITE" id="PS00710">
    <property type="entry name" value="PGM_PMM"/>
    <property type="match status" value="1"/>
</dbReference>
<dbReference type="Pfam" id="PF02880">
    <property type="entry name" value="PGM_PMM_III"/>
    <property type="match status" value="1"/>
</dbReference>
<dbReference type="InterPro" id="IPR005845">
    <property type="entry name" value="A-D-PHexomutase_a/b/a-II"/>
</dbReference>
<dbReference type="GO" id="GO:0000287">
    <property type="term" value="F:magnesium ion binding"/>
    <property type="evidence" value="ECO:0007669"/>
    <property type="project" value="InterPro"/>
</dbReference>
<evidence type="ECO:0000313" key="20">
    <source>
        <dbReference type="EMBL" id="GIM46057.1"/>
    </source>
</evidence>